<dbReference type="AlphaFoldDB" id="A0A1M4PMD9"/>
<dbReference type="Pfam" id="PF10135">
    <property type="entry name" value="Rod-binding"/>
    <property type="match status" value="1"/>
</dbReference>
<organism evidence="2 3">
    <name type="scientific">[Clostridium] ultunense Esp</name>
    <dbReference type="NCBI Taxonomy" id="1288971"/>
    <lineage>
        <taxon>Bacteria</taxon>
        <taxon>Bacillati</taxon>
        <taxon>Bacillota</taxon>
        <taxon>Tissierellia</taxon>
        <taxon>Tissierellales</taxon>
        <taxon>Tepidimicrobiaceae</taxon>
        <taxon>Schnuerera</taxon>
    </lineage>
</organism>
<gene>
    <name evidence="2" type="ORF">CUESP1_1244</name>
</gene>
<reference evidence="2 3" key="1">
    <citation type="submission" date="2016-11" db="EMBL/GenBank/DDBJ databases">
        <authorList>
            <person name="Manzoor S."/>
        </authorList>
    </citation>
    <scope>NUCLEOTIDE SEQUENCE [LARGE SCALE GENOMIC DNA]</scope>
    <source>
        <strain evidence="2">Clostridium ultunense strain Esp</strain>
    </source>
</reference>
<accession>A0A1M4PMD9</accession>
<protein>
    <submittedName>
        <fullName evidence="2">Flagellar protein FlgJ</fullName>
    </submittedName>
</protein>
<keyword evidence="2" id="KW-0282">Flagellum</keyword>
<dbReference type="EMBL" id="LT669839">
    <property type="protein sequence ID" value="SHD76617.1"/>
    <property type="molecule type" value="Genomic_DNA"/>
</dbReference>
<dbReference type="InterPro" id="IPR019301">
    <property type="entry name" value="Flagellar_prot_FlgJ_N"/>
</dbReference>
<evidence type="ECO:0000259" key="1">
    <source>
        <dbReference type="Pfam" id="PF10135"/>
    </source>
</evidence>
<feature type="domain" description="Flagellar protein FlgJ N-terminal" evidence="1">
    <location>
        <begin position="45"/>
        <end position="94"/>
    </location>
</feature>
<proteinExistence type="predicted"/>
<dbReference type="OrthoDB" id="9796740at2"/>
<sequence>MNVDLNIDPTILHKQMESIDADKDDEALRQVCKEFESIFLSMMFKEMKKTIPEDGLIEKSTGREIFEDMHIDELSKEIANGDDGLGIAEMLYQQFKNGYISW</sequence>
<evidence type="ECO:0000313" key="2">
    <source>
        <dbReference type="EMBL" id="SHD76617.1"/>
    </source>
</evidence>
<evidence type="ECO:0000313" key="3">
    <source>
        <dbReference type="Proteomes" id="UP000245423"/>
    </source>
</evidence>
<dbReference type="RefSeq" id="WP_035142942.1">
    <property type="nucleotide sequence ID" value="NZ_LT669839.1"/>
</dbReference>
<dbReference type="Proteomes" id="UP000245423">
    <property type="component" value="Chromosome 1"/>
</dbReference>
<name>A0A1M4PMD9_9FIRM</name>
<keyword evidence="2" id="KW-0969">Cilium</keyword>
<keyword evidence="3" id="KW-1185">Reference proteome</keyword>
<keyword evidence="2" id="KW-0966">Cell projection</keyword>